<dbReference type="AlphaFoldDB" id="A0A9P5SF09"/>
<sequence>MSTGQDMTTPQETENIKGMRTYLVCENPPHYLTPVNDSDVPENVRVLNINKDVYYGTATF</sequence>
<organism evidence="1 2">
    <name type="scientific">Podila minutissima</name>
    <dbReference type="NCBI Taxonomy" id="64525"/>
    <lineage>
        <taxon>Eukaryota</taxon>
        <taxon>Fungi</taxon>
        <taxon>Fungi incertae sedis</taxon>
        <taxon>Mucoromycota</taxon>
        <taxon>Mortierellomycotina</taxon>
        <taxon>Mortierellomycetes</taxon>
        <taxon>Mortierellales</taxon>
        <taxon>Mortierellaceae</taxon>
        <taxon>Podila</taxon>
    </lineage>
</organism>
<proteinExistence type="predicted"/>
<protein>
    <submittedName>
        <fullName evidence="1">Uncharacterized protein</fullName>
    </submittedName>
</protein>
<evidence type="ECO:0000313" key="2">
    <source>
        <dbReference type="Proteomes" id="UP000696485"/>
    </source>
</evidence>
<dbReference type="Proteomes" id="UP000696485">
    <property type="component" value="Unassembled WGS sequence"/>
</dbReference>
<dbReference type="EMBL" id="JAAAUY010000949">
    <property type="protein sequence ID" value="KAF9325277.1"/>
    <property type="molecule type" value="Genomic_DNA"/>
</dbReference>
<accession>A0A9P5SF09</accession>
<name>A0A9P5SF09_9FUNG</name>
<keyword evidence="2" id="KW-1185">Reference proteome</keyword>
<gene>
    <name evidence="1" type="ORF">BG006_011227</name>
</gene>
<comment type="caution">
    <text evidence="1">The sequence shown here is derived from an EMBL/GenBank/DDBJ whole genome shotgun (WGS) entry which is preliminary data.</text>
</comment>
<evidence type="ECO:0000313" key="1">
    <source>
        <dbReference type="EMBL" id="KAF9325277.1"/>
    </source>
</evidence>
<reference evidence="1" key="1">
    <citation type="journal article" date="2020" name="Fungal Divers.">
        <title>Resolving the Mortierellaceae phylogeny through synthesis of multi-gene phylogenetics and phylogenomics.</title>
        <authorList>
            <person name="Vandepol N."/>
            <person name="Liber J."/>
            <person name="Desiro A."/>
            <person name="Na H."/>
            <person name="Kennedy M."/>
            <person name="Barry K."/>
            <person name="Grigoriev I.V."/>
            <person name="Miller A.N."/>
            <person name="O'Donnell K."/>
            <person name="Stajich J.E."/>
            <person name="Bonito G."/>
        </authorList>
    </citation>
    <scope>NUCLEOTIDE SEQUENCE</scope>
    <source>
        <strain evidence="1">NVP1</strain>
    </source>
</reference>